<dbReference type="InterPro" id="IPR001940">
    <property type="entry name" value="Peptidase_S1C"/>
</dbReference>
<feature type="chain" id="PRO_5037893335" evidence="9">
    <location>
        <begin position="31"/>
        <end position="505"/>
    </location>
</feature>
<evidence type="ECO:0000256" key="2">
    <source>
        <dbReference type="ARBA" id="ARBA00022729"/>
    </source>
</evidence>
<accession>A0A916NEM8</accession>
<gene>
    <name evidence="11" type="primary">degP</name>
    <name evidence="11" type="ORF">DYBT9275_05810</name>
</gene>
<evidence type="ECO:0000256" key="1">
    <source>
        <dbReference type="ARBA" id="ARBA00022670"/>
    </source>
</evidence>
<dbReference type="Proteomes" id="UP000680038">
    <property type="component" value="Unassembled WGS sequence"/>
</dbReference>
<keyword evidence="4 11" id="KW-0378">Hydrolase</keyword>
<evidence type="ECO:0000313" key="12">
    <source>
        <dbReference type="Proteomes" id="UP000680038"/>
    </source>
</evidence>
<dbReference type="EC" id="3.4.21.107" evidence="11"/>
<dbReference type="PRINTS" id="PR00834">
    <property type="entry name" value="PROTEASES2C"/>
</dbReference>
<dbReference type="AlphaFoldDB" id="A0A916NEM8"/>
<protein>
    <submittedName>
        <fullName evidence="11">Periplasmic serine endoprotease DegP</fullName>
        <ecNumber evidence="11">3.4.21.107</ecNumber>
    </submittedName>
</protein>
<proteinExistence type="predicted"/>
<dbReference type="Pfam" id="PF13180">
    <property type="entry name" value="PDZ_2"/>
    <property type="match status" value="1"/>
</dbReference>
<keyword evidence="12" id="KW-1185">Reference proteome</keyword>
<dbReference type="Pfam" id="PF13365">
    <property type="entry name" value="Trypsin_2"/>
    <property type="match status" value="1"/>
</dbReference>
<dbReference type="InterPro" id="IPR001478">
    <property type="entry name" value="PDZ"/>
</dbReference>
<evidence type="ECO:0000256" key="7">
    <source>
        <dbReference type="PIRSR" id="PIRSR611782-2"/>
    </source>
</evidence>
<evidence type="ECO:0000313" key="11">
    <source>
        <dbReference type="EMBL" id="CAG5017614.1"/>
    </source>
</evidence>
<dbReference type="EMBL" id="CAJRAF010000004">
    <property type="protein sequence ID" value="CAG5017614.1"/>
    <property type="molecule type" value="Genomic_DNA"/>
</dbReference>
<feature type="active site" description="Charge relay system" evidence="6">
    <location>
        <position position="175"/>
    </location>
</feature>
<evidence type="ECO:0000259" key="10">
    <source>
        <dbReference type="PROSITE" id="PS50106"/>
    </source>
</evidence>
<feature type="active site" description="Charge relay system" evidence="6">
    <location>
        <position position="254"/>
    </location>
</feature>
<feature type="binding site" evidence="7">
    <location>
        <begin position="252"/>
        <end position="254"/>
    </location>
    <ligand>
        <name>substrate</name>
    </ligand>
</feature>
<evidence type="ECO:0000256" key="5">
    <source>
        <dbReference type="ARBA" id="ARBA00022825"/>
    </source>
</evidence>
<feature type="domain" description="PDZ" evidence="10">
    <location>
        <begin position="298"/>
        <end position="389"/>
    </location>
</feature>
<organism evidence="11 12">
    <name type="scientific">Dyadobacter helix</name>
    <dbReference type="NCBI Taxonomy" id="2822344"/>
    <lineage>
        <taxon>Bacteria</taxon>
        <taxon>Pseudomonadati</taxon>
        <taxon>Bacteroidota</taxon>
        <taxon>Cytophagia</taxon>
        <taxon>Cytophagales</taxon>
        <taxon>Spirosomataceae</taxon>
        <taxon>Dyadobacter</taxon>
    </lineage>
</organism>
<feature type="binding site" evidence="7">
    <location>
        <position position="175"/>
    </location>
    <ligand>
        <name>substrate</name>
    </ligand>
</feature>
<comment type="caution">
    <text evidence="11">The sequence shown here is derived from an EMBL/GenBank/DDBJ whole genome shotgun (WGS) entry which is preliminary data.</text>
</comment>
<dbReference type="Gene3D" id="2.40.10.120">
    <property type="match status" value="1"/>
</dbReference>
<evidence type="ECO:0000256" key="3">
    <source>
        <dbReference type="ARBA" id="ARBA00022737"/>
    </source>
</evidence>
<dbReference type="NCBIfam" id="TIGR02037">
    <property type="entry name" value="degP_htrA_DO"/>
    <property type="match status" value="1"/>
</dbReference>
<keyword evidence="1" id="KW-0645">Protease</keyword>
<dbReference type="PANTHER" id="PTHR43343:SF3">
    <property type="entry name" value="PROTEASE DO-LIKE 8, CHLOROPLASTIC"/>
    <property type="match status" value="1"/>
</dbReference>
<feature type="active site" description="Charge relay system" evidence="6">
    <location>
        <position position="145"/>
    </location>
</feature>
<sequence length="505" mass="53412">MLNAMFQTRNFRKLAPVAVIAAVLGGSSYAAFDHFAKPDTISTWVNATPVVKTRMGEKPGENTAMIPADFTYASQKATAAVVHIKSTLKPERTVSQMEVPDAFKDFFGDRNPFEQQAPQGRGEKPQATGSGVIINPDGYIVTNNHVIQGAESLEVTLSDKRTFKAKVIGSDPNTDIALIQIDAKNLPSLAFGNSEGVKVGQWVLAVGNPYNLTSTVTAGIVSAKGRNINILSENAKAPVESFIQTDAAVNPGNSGGALVNLNGELIGINTAIASQTGSFAGYSFAVPSSIAHKVVEDISKFGTVQRGYLGVGISEVDGAKVKSYDLKVSEGVRVESFADQSAAKEAGVKIGDVITKIDGQMIESVPQLQEAIAQHKPNDKVNLMVNRDGVEKAITVSLKGSAGNTSENAGKAATLDKLGIELQDLSNKAKKEIGVEQGVQVSQIFAGKIRQGTDMEEGFVITRIDNKPVTSVAEAIKILSDKKGGVMIEGVYPGKPETQYYAVGL</sequence>
<reference evidence="11" key="1">
    <citation type="submission" date="2021-04" db="EMBL/GenBank/DDBJ databases">
        <authorList>
            <person name="Rodrigo-Torres L."/>
            <person name="Arahal R. D."/>
            <person name="Lucena T."/>
        </authorList>
    </citation>
    <scope>NUCLEOTIDE SEQUENCE</scope>
    <source>
        <strain evidence="11">CECT 9275</strain>
    </source>
</reference>
<dbReference type="SUPFAM" id="SSF50494">
    <property type="entry name" value="Trypsin-like serine proteases"/>
    <property type="match status" value="1"/>
</dbReference>
<feature type="binding site" evidence="7">
    <location>
        <position position="145"/>
    </location>
    <ligand>
        <name>substrate</name>
    </ligand>
</feature>
<evidence type="ECO:0000256" key="8">
    <source>
        <dbReference type="SAM" id="MobiDB-lite"/>
    </source>
</evidence>
<dbReference type="SUPFAM" id="SSF50156">
    <property type="entry name" value="PDZ domain-like"/>
    <property type="match status" value="2"/>
</dbReference>
<feature type="region of interest" description="Disordered" evidence="8">
    <location>
        <begin position="108"/>
        <end position="129"/>
    </location>
</feature>
<dbReference type="InterPro" id="IPR051201">
    <property type="entry name" value="Chloro_Bact_Ser_Proteases"/>
</dbReference>
<dbReference type="GO" id="GO:0006508">
    <property type="term" value="P:proteolysis"/>
    <property type="evidence" value="ECO:0007669"/>
    <property type="project" value="UniProtKB-KW"/>
</dbReference>
<dbReference type="InterPro" id="IPR036034">
    <property type="entry name" value="PDZ_sf"/>
</dbReference>
<dbReference type="PROSITE" id="PS50106">
    <property type="entry name" value="PDZ"/>
    <property type="match status" value="1"/>
</dbReference>
<dbReference type="Gene3D" id="2.30.42.10">
    <property type="match status" value="2"/>
</dbReference>
<name>A0A916NEM8_9BACT</name>
<keyword evidence="3" id="KW-0677">Repeat</keyword>
<dbReference type="InterPro" id="IPR011782">
    <property type="entry name" value="Pept_S1C_Do"/>
</dbReference>
<dbReference type="GO" id="GO:0004252">
    <property type="term" value="F:serine-type endopeptidase activity"/>
    <property type="evidence" value="ECO:0007669"/>
    <property type="project" value="InterPro"/>
</dbReference>
<dbReference type="PANTHER" id="PTHR43343">
    <property type="entry name" value="PEPTIDASE S12"/>
    <property type="match status" value="1"/>
</dbReference>
<dbReference type="InterPro" id="IPR009003">
    <property type="entry name" value="Peptidase_S1_PA"/>
</dbReference>
<keyword evidence="2 9" id="KW-0732">Signal</keyword>
<evidence type="ECO:0000256" key="6">
    <source>
        <dbReference type="PIRSR" id="PIRSR611782-1"/>
    </source>
</evidence>
<evidence type="ECO:0000256" key="4">
    <source>
        <dbReference type="ARBA" id="ARBA00022801"/>
    </source>
</evidence>
<keyword evidence="5" id="KW-0720">Serine protease</keyword>
<evidence type="ECO:0000256" key="9">
    <source>
        <dbReference type="SAM" id="SignalP"/>
    </source>
</evidence>
<feature type="signal peptide" evidence="9">
    <location>
        <begin position="1"/>
        <end position="30"/>
    </location>
</feature>
<dbReference type="SMART" id="SM00228">
    <property type="entry name" value="PDZ"/>
    <property type="match status" value="2"/>
</dbReference>